<evidence type="ECO:0000259" key="2">
    <source>
        <dbReference type="Pfam" id="PF12804"/>
    </source>
</evidence>
<evidence type="ECO:0000313" key="3">
    <source>
        <dbReference type="EMBL" id="AWI79004.1"/>
    </source>
</evidence>
<dbReference type="InterPro" id="IPR025877">
    <property type="entry name" value="MobA-like_NTP_Trfase"/>
</dbReference>
<evidence type="ECO:0000256" key="1">
    <source>
        <dbReference type="ARBA" id="ARBA00022842"/>
    </source>
</evidence>
<dbReference type="Pfam" id="PF12804">
    <property type="entry name" value="NTP_transf_3"/>
    <property type="match status" value="1"/>
</dbReference>
<accession>A0A2U8GZW6</accession>
<proteinExistence type="predicted"/>
<dbReference type="EMBL" id="CP022188">
    <property type="protein sequence ID" value="AWI79004.1"/>
    <property type="molecule type" value="Genomic_DNA"/>
</dbReference>
<dbReference type="AlphaFoldDB" id="A0A2U8GZW6"/>
<organism evidence="3 4">
    <name type="scientific">Parazoarcus communis</name>
    <dbReference type="NCBI Taxonomy" id="41977"/>
    <lineage>
        <taxon>Bacteria</taxon>
        <taxon>Pseudomonadati</taxon>
        <taxon>Pseudomonadota</taxon>
        <taxon>Betaproteobacteria</taxon>
        <taxon>Rhodocyclales</taxon>
        <taxon>Zoogloeaceae</taxon>
        <taxon>Parazoarcus</taxon>
    </lineage>
</organism>
<evidence type="ECO:0000313" key="4">
    <source>
        <dbReference type="Proteomes" id="UP000244902"/>
    </source>
</evidence>
<dbReference type="SUPFAM" id="SSF53448">
    <property type="entry name" value="Nucleotide-diphospho-sugar transferases"/>
    <property type="match status" value="1"/>
</dbReference>
<keyword evidence="1" id="KW-0460">Magnesium</keyword>
<dbReference type="Gene3D" id="3.90.550.10">
    <property type="entry name" value="Spore Coat Polysaccharide Biosynthesis Protein SpsA, Chain A"/>
    <property type="match status" value="1"/>
</dbReference>
<dbReference type="PANTHER" id="PTHR43777:SF1">
    <property type="entry name" value="MOLYBDENUM COFACTOR CYTIDYLYLTRANSFERASE"/>
    <property type="match status" value="1"/>
</dbReference>
<reference evidence="3 4" key="1">
    <citation type="submission" date="2017-06" db="EMBL/GenBank/DDBJ databases">
        <title>Azoarcus sp. TSNA42 complete genome sequence.</title>
        <authorList>
            <person name="Woo J.-H."/>
            <person name="Kim H.-S."/>
        </authorList>
    </citation>
    <scope>NUCLEOTIDE SEQUENCE [LARGE SCALE GENOMIC DNA]</scope>
    <source>
        <strain evidence="3 4">TSNA42</strain>
    </source>
</reference>
<dbReference type="InterPro" id="IPR029044">
    <property type="entry name" value="Nucleotide-diphossugar_trans"/>
</dbReference>
<feature type="domain" description="MobA-like NTP transferase" evidence="2">
    <location>
        <begin position="9"/>
        <end position="170"/>
    </location>
</feature>
<protein>
    <submittedName>
        <fullName evidence="3">Molybdopterin-guanine dinucleotide biosynthesis protein MobA</fullName>
    </submittedName>
</protein>
<name>A0A2U8GZW6_9RHOO</name>
<dbReference type="CDD" id="cd04182">
    <property type="entry name" value="GT_2_like_f"/>
    <property type="match status" value="1"/>
</dbReference>
<dbReference type="Proteomes" id="UP000244902">
    <property type="component" value="Chromosome"/>
</dbReference>
<dbReference type="OrthoDB" id="5298793at2"/>
<dbReference type="PANTHER" id="PTHR43777">
    <property type="entry name" value="MOLYBDENUM COFACTOR CYTIDYLYLTRANSFERASE"/>
    <property type="match status" value="1"/>
</dbReference>
<dbReference type="GO" id="GO:0016779">
    <property type="term" value="F:nucleotidyltransferase activity"/>
    <property type="evidence" value="ECO:0007669"/>
    <property type="project" value="UniProtKB-ARBA"/>
</dbReference>
<sequence length="200" mass="21156">MRPQVTVRGILLAAGYGRRFDPEGRRDKLLARLADGRPLIWHSALALCAALPGSLAVVRPGQAERVHWLRLAGCEILETAHAEQGMGSALAAAVAASADAAGWVIALADMPWLPAAAVGRVAAAIDRPDTVVAPMHGGRRGHPVGFGAAWGRRLAALEGDRGARDLLQEADVRLLDWHDDRILRDVDQAADLDPALPSCG</sequence>
<gene>
    <name evidence="3" type="ORF">CEW87_06280</name>
</gene>